<dbReference type="Proteomes" id="UP000694890">
    <property type="component" value="Linkage group LG17"/>
</dbReference>
<sequence length="244" mass="26976">MVDNIVTKPLGLVLIVTAHMVFNGPSQGQVTGILGQNVTLEFRFNDTVIHHNSNVAIYINGMKKIAECLKTSVCSGRGSISRQNTYVVYNISKLTVSDSDIYWASLFRDSGLKESDKVHLIVREENRTTTVPPAPTNATIIESTGSSFSFRIVTVLVVSPVVLLAAVLPLIWCLVRTKDKKQQPSPQNCNPTVQETVEESNRVPPPSLVYSVLDFPKRPPAVLEMNPSDTEYAAVSYLAEKRWM</sequence>
<proteinExistence type="predicted"/>
<accession>A0AAJ7LQ46</accession>
<dbReference type="AlphaFoldDB" id="A0AAJ7LQ46"/>
<reference evidence="4" key="1">
    <citation type="submission" date="2025-08" db="UniProtKB">
        <authorList>
            <consortium name="RefSeq"/>
        </authorList>
    </citation>
    <scope>IDENTIFICATION</scope>
    <source>
        <tissue evidence="4">Brain</tissue>
    </source>
</reference>
<dbReference type="KEGG" id="lcf:108881154"/>
<keyword evidence="2" id="KW-0472">Membrane</keyword>
<gene>
    <name evidence="4" type="primary">LOC108881154</name>
</gene>
<name>A0AAJ7LQ46_LATCA</name>
<feature type="transmembrane region" description="Helical" evidence="2">
    <location>
        <begin position="152"/>
        <end position="175"/>
    </location>
</feature>
<evidence type="ECO:0000256" key="2">
    <source>
        <dbReference type="SAM" id="Phobius"/>
    </source>
</evidence>
<dbReference type="GeneID" id="108881154"/>
<feature type="region of interest" description="Disordered" evidence="1">
    <location>
        <begin position="181"/>
        <end position="202"/>
    </location>
</feature>
<dbReference type="InterPro" id="IPR036179">
    <property type="entry name" value="Ig-like_dom_sf"/>
</dbReference>
<keyword evidence="2" id="KW-0812">Transmembrane</keyword>
<dbReference type="InterPro" id="IPR013783">
    <property type="entry name" value="Ig-like_fold"/>
</dbReference>
<dbReference type="Gene3D" id="2.60.40.10">
    <property type="entry name" value="Immunoglobulins"/>
    <property type="match status" value="1"/>
</dbReference>
<organism evidence="3 4">
    <name type="scientific">Lates calcarifer</name>
    <name type="common">Barramundi</name>
    <name type="synonym">Holocentrus calcarifer</name>
    <dbReference type="NCBI Taxonomy" id="8187"/>
    <lineage>
        <taxon>Eukaryota</taxon>
        <taxon>Metazoa</taxon>
        <taxon>Chordata</taxon>
        <taxon>Craniata</taxon>
        <taxon>Vertebrata</taxon>
        <taxon>Euteleostomi</taxon>
        <taxon>Actinopterygii</taxon>
        <taxon>Neopterygii</taxon>
        <taxon>Teleostei</taxon>
        <taxon>Neoteleostei</taxon>
        <taxon>Acanthomorphata</taxon>
        <taxon>Carangaria</taxon>
        <taxon>Carangaria incertae sedis</taxon>
        <taxon>Centropomidae</taxon>
        <taxon>Lates</taxon>
    </lineage>
</organism>
<keyword evidence="2" id="KW-1133">Transmembrane helix</keyword>
<protein>
    <submittedName>
        <fullName evidence="4">Uncharacterized protein LOC108881154</fullName>
    </submittedName>
</protein>
<dbReference type="SUPFAM" id="SSF48726">
    <property type="entry name" value="Immunoglobulin"/>
    <property type="match status" value="1"/>
</dbReference>
<evidence type="ECO:0000313" key="3">
    <source>
        <dbReference type="Proteomes" id="UP000694890"/>
    </source>
</evidence>
<feature type="compositionally biased region" description="Polar residues" evidence="1">
    <location>
        <begin position="183"/>
        <end position="195"/>
    </location>
</feature>
<dbReference type="RefSeq" id="XP_018528498.1">
    <property type="nucleotide sequence ID" value="XM_018672982.2"/>
</dbReference>
<evidence type="ECO:0000256" key="1">
    <source>
        <dbReference type="SAM" id="MobiDB-lite"/>
    </source>
</evidence>
<evidence type="ECO:0000313" key="4">
    <source>
        <dbReference type="RefSeq" id="XP_018528498.1"/>
    </source>
</evidence>